<dbReference type="PANTHER" id="PTHR14369:SF0">
    <property type="entry name" value="SURFEIT LOCUS PROTEIN 6"/>
    <property type="match status" value="1"/>
</dbReference>
<dbReference type="GO" id="GO:0042274">
    <property type="term" value="P:ribosomal small subunit biogenesis"/>
    <property type="evidence" value="ECO:0007669"/>
    <property type="project" value="TreeGrafter"/>
</dbReference>
<keyword evidence="3" id="KW-0539">Nucleus</keyword>
<evidence type="ECO:0000256" key="1">
    <source>
        <dbReference type="ARBA" id="ARBA00004123"/>
    </source>
</evidence>
<sequence length="180" mass="21793">MERKDDKLIFSKFDFIVRDEKQKETKKDKRDKFTGKDYKRLLQKAEKREERLEQVRSKNPEKALRIENNIQWKKALSRAEGQKVKDNPELLERSLKRKEKMKEYKKKKWANRVEHTQQMQARRQEKRIAMEPKFAYLLLILTISEITCYKTLLPDFNLLKDDILRAKMANLHRVKRVSSG</sequence>
<organism evidence="7">
    <name type="scientific">Onchocerca flexuosa</name>
    <dbReference type="NCBI Taxonomy" id="387005"/>
    <lineage>
        <taxon>Eukaryota</taxon>
        <taxon>Metazoa</taxon>
        <taxon>Ecdysozoa</taxon>
        <taxon>Nematoda</taxon>
        <taxon>Chromadorea</taxon>
        <taxon>Rhabditida</taxon>
        <taxon>Spirurina</taxon>
        <taxon>Spiruromorpha</taxon>
        <taxon>Filarioidea</taxon>
        <taxon>Onchocercidae</taxon>
        <taxon>Onchocerca</taxon>
    </lineage>
</organism>
<feature type="domain" description="Ribosomal RNA-processing protein 14/surfeit locus protein 6 C-terminal" evidence="4">
    <location>
        <begin position="5"/>
        <end position="127"/>
    </location>
</feature>
<dbReference type="AlphaFoldDB" id="A0A183HHR6"/>
<evidence type="ECO:0000313" key="7">
    <source>
        <dbReference type="WBParaSite" id="OFLC_0000702701-mRNA-1"/>
    </source>
</evidence>
<dbReference type="GO" id="GO:0003677">
    <property type="term" value="F:DNA binding"/>
    <property type="evidence" value="ECO:0007669"/>
    <property type="project" value="TreeGrafter"/>
</dbReference>
<evidence type="ECO:0000259" key="4">
    <source>
        <dbReference type="Pfam" id="PF04935"/>
    </source>
</evidence>
<reference evidence="7" key="1">
    <citation type="submission" date="2016-06" db="UniProtKB">
        <authorList>
            <consortium name="WormBaseParasite"/>
        </authorList>
    </citation>
    <scope>IDENTIFICATION</scope>
</reference>
<gene>
    <name evidence="5" type="ORF">OFLC_LOCUS7026</name>
</gene>
<dbReference type="Proteomes" id="UP000267606">
    <property type="component" value="Unassembled WGS sequence"/>
</dbReference>
<dbReference type="InterPro" id="IPR007019">
    <property type="entry name" value="SURF6"/>
</dbReference>
<keyword evidence="6" id="KW-1185">Reference proteome</keyword>
<evidence type="ECO:0000256" key="3">
    <source>
        <dbReference type="ARBA" id="ARBA00023242"/>
    </source>
</evidence>
<evidence type="ECO:0000256" key="2">
    <source>
        <dbReference type="ARBA" id="ARBA00005904"/>
    </source>
</evidence>
<comment type="subcellular location">
    <subcellularLocation>
        <location evidence="1">Nucleus</location>
    </subcellularLocation>
</comment>
<accession>A0A183HHR6</accession>
<evidence type="ECO:0000313" key="6">
    <source>
        <dbReference type="Proteomes" id="UP000267606"/>
    </source>
</evidence>
<dbReference type="STRING" id="387005.A0A183HHR6"/>
<dbReference type="InterPro" id="IPR029190">
    <property type="entry name" value="Rrp14/SURF6_C"/>
</dbReference>
<dbReference type="EMBL" id="UZAJ01007069">
    <property type="protein sequence ID" value="VDO48931.1"/>
    <property type="molecule type" value="Genomic_DNA"/>
</dbReference>
<dbReference type="WBParaSite" id="OFLC_0000702701-mRNA-1">
    <property type="protein sequence ID" value="OFLC_0000702701-mRNA-1"/>
    <property type="gene ID" value="OFLC_0000702701"/>
</dbReference>
<dbReference type="Pfam" id="PF04935">
    <property type="entry name" value="SURF6"/>
    <property type="match status" value="1"/>
</dbReference>
<reference evidence="5 6" key="2">
    <citation type="submission" date="2018-11" db="EMBL/GenBank/DDBJ databases">
        <authorList>
            <consortium name="Pathogen Informatics"/>
        </authorList>
    </citation>
    <scope>NUCLEOTIDE SEQUENCE [LARGE SCALE GENOMIC DNA]</scope>
</reference>
<proteinExistence type="inferred from homology"/>
<name>A0A183HHR6_9BILA</name>
<dbReference type="GO" id="GO:0003723">
    <property type="term" value="F:RNA binding"/>
    <property type="evidence" value="ECO:0007669"/>
    <property type="project" value="TreeGrafter"/>
</dbReference>
<dbReference type="GO" id="GO:0005730">
    <property type="term" value="C:nucleolus"/>
    <property type="evidence" value="ECO:0007669"/>
    <property type="project" value="TreeGrafter"/>
</dbReference>
<dbReference type="GO" id="GO:0042273">
    <property type="term" value="P:ribosomal large subunit biogenesis"/>
    <property type="evidence" value="ECO:0007669"/>
    <property type="project" value="TreeGrafter"/>
</dbReference>
<protein>
    <submittedName>
        <fullName evidence="7">SURF6 domain-containing protein</fullName>
    </submittedName>
</protein>
<dbReference type="PANTHER" id="PTHR14369">
    <property type="entry name" value="SURFEIT LOCUS PROTEIN 6"/>
    <property type="match status" value="1"/>
</dbReference>
<comment type="similarity">
    <text evidence="2">Belongs to the SURF6 family.</text>
</comment>
<evidence type="ECO:0000313" key="5">
    <source>
        <dbReference type="EMBL" id="VDO48931.1"/>
    </source>
</evidence>